<evidence type="ECO:0000256" key="1">
    <source>
        <dbReference type="ARBA" id="ARBA00022741"/>
    </source>
</evidence>
<dbReference type="GO" id="GO:0016787">
    <property type="term" value="F:hydrolase activity"/>
    <property type="evidence" value="ECO:0007669"/>
    <property type="project" value="UniProtKB-KW"/>
</dbReference>
<dbReference type="PANTHER" id="PTHR10903">
    <property type="entry name" value="GTPASE, IMAP FAMILY MEMBER-RELATED"/>
    <property type="match status" value="1"/>
</dbReference>
<feature type="domain" description="AIG1-type G" evidence="4">
    <location>
        <begin position="213"/>
        <end position="325"/>
    </location>
</feature>
<dbReference type="AlphaFoldDB" id="A0A2Z6Q300"/>
<dbReference type="Gene3D" id="3.40.50.300">
    <property type="entry name" value="P-loop containing nucleotide triphosphate hydrolases"/>
    <property type="match status" value="1"/>
</dbReference>
<keyword evidence="7" id="KW-1185">Reference proteome</keyword>
<dbReference type="STRING" id="94130.A0A2Z6Q300"/>
<sequence length="562" mass="64036">MAPTSTKIPDVKGLKEISNDEIIKELKEKGSSAKILNVIHVTKPSSEKYAGSSESSSDKKHSSEKYAGSSESSSDKKHSSEKYAGSSESSSDKKHSSEKYAGSSESSSDKKHSSEKYAGSSESSSDKKHSIVISEEGALWFKSYDVWLITYESTSEEKKNITTKKYFEDKKFYSKEIALGEAIDIELKLKEDINIELELKDKETKNDNKDDFKNILLIGRTGDGKSAIANVLVGEDEEGNPYFEESACGISKTKKAKMRTFGDEKKYKIIDTIGIGGTKLPHKKVIEDIIKAIHKVNFRFHHIFFVTRGRMTRGEINTFKLLRSVIFCDKDKDNGEFLFEKYTTLVRTGFGEFEDPIECRRDIELMIRESKEINHLISSCRAGLTIYIDNPPVYILKGLEKEKEVGQEKRKQSRKILLESLEKLAKEKKRNKQDDYYEAKNMRELFGIIKKIKMVKEILEEKKKHNNDGNDKTVREEELKKAYKKKKEDLKNLVHNKTRNYEKDKVMSIKTDDDAENDQSTSTFETTLTIAEIMMNAFVPGLGSEVSHVITGLKSVYDYTLN</sequence>
<dbReference type="InterPro" id="IPR027417">
    <property type="entry name" value="P-loop_NTPase"/>
</dbReference>
<keyword evidence="6" id="KW-0378">Hydrolase</keyword>
<dbReference type="InterPro" id="IPR045058">
    <property type="entry name" value="GIMA/IAN/Toc"/>
</dbReference>
<evidence type="ECO:0000313" key="6">
    <source>
        <dbReference type="EMBL" id="GES99371.1"/>
    </source>
</evidence>
<dbReference type="OrthoDB" id="8954335at2759"/>
<dbReference type="InterPro" id="IPR006703">
    <property type="entry name" value="G_AIG1"/>
</dbReference>
<dbReference type="Proteomes" id="UP000247702">
    <property type="component" value="Unassembled WGS sequence"/>
</dbReference>
<dbReference type="PANTHER" id="PTHR10903:SF184">
    <property type="entry name" value="GTP-BINDING PROTEIN A"/>
    <property type="match status" value="1"/>
</dbReference>
<dbReference type="EMBL" id="BEXD01000063">
    <property type="protein sequence ID" value="GBB83875.1"/>
    <property type="molecule type" value="Genomic_DNA"/>
</dbReference>
<keyword evidence="2" id="KW-0342">GTP-binding</keyword>
<evidence type="ECO:0000313" key="5">
    <source>
        <dbReference type="EMBL" id="GBB83875.1"/>
    </source>
</evidence>
<proteinExistence type="predicted"/>
<evidence type="ECO:0000313" key="7">
    <source>
        <dbReference type="Proteomes" id="UP000247702"/>
    </source>
</evidence>
<evidence type="ECO:0000259" key="4">
    <source>
        <dbReference type="Pfam" id="PF04548"/>
    </source>
</evidence>
<evidence type="ECO:0000256" key="3">
    <source>
        <dbReference type="SAM" id="MobiDB-lite"/>
    </source>
</evidence>
<name>A0A2Z6Q300_9GLOM</name>
<keyword evidence="1" id="KW-0547">Nucleotide-binding</keyword>
<dbReference type="EMBL" id="BLAL01000280">
    <property type="protein sequence ID" value="GES99371.1"/>
    <property type="molecule type" value="Genomic_DNA"/>
</dbReference>
<dbReference type="Pfam" id="PF04548">
    <property type="entry name" value="AIG1"/>
    <property type="match status" value="1"/>
</dbReference>
<comment type="caution">
    <text evidence="5">The sequence shown here is derived from an EMBL/GenBank/DDBJ whole genome shotgun (WGS) entry which is preliminary data.</text>
</comment>
<dbReference type="Proteomes" id="UP000615446">
    <property type="component" value="Unassembled WGS sequence"/>
</dbReference>
<organism evidence="5 7">
    <name type="scientific">Rhizophagus clarus</name>
    <dbReference type="NCBI Taxonomy" id="94130"/>
    <lineage>
        <taxon>Eukaryota</taxon>
        <taxon>Fungi</taxon>
        <taxon>Fungi incertae sedis</taxon>
        <taxon>Mucoromycota</taxon>
        <taxon>Glomeromycotina</taxon>
        <taxon>Glomeromycetes</taxon>
        <taxon>Glomerales</taxon>
        <taxon>Glomeraceae</taxon>
        <taxon>Rhizophagus</taxon>
    </lineage>
</organism>
<protein>
    <submittedName>
        <fullName evidence="6">P-loop containing nucleoside triphosphate hydrolase protein</fullName>
    </submittedName>
</protein>
<accession>A0A2Z6Q300</accession>
<reference evidence="6" key="2">
    <citation type="submission" date="2019-10" db="EMBL/GenBank/DDBJ databases">
        <title>Conservation and host-specific expression of non-tandemly repeated heterogenous ribosome RNA gene in arbuscular mycorrhizal fungi.</title>
        <authorList>
            <person name="Maeda T."/>
            <person name="Kobayashi Y."/>
            <person name="Nakagawa T."/>
            <person name="Ezawa T."/>
            <person name="Yamaguchi K."/>
            <person name="Bino T."/>
            <person name="Nishimoto Y."/>
            <person name="Shigenobu S."/>
            <person name="Kawaguchi M."/>
        </authorList>
    </citation>
    <scope>NUCLEOTIDE SEQUENCE</scope>
    <source>
        <strain evidence="6">HR1</strain>
    </source>
</reference>
<gene>
    <name evidence="6" type="ORF">RCL2_002587900</name>
    <name evidence="5" type="ORF">RclHR1_10540001</name>
</gene>
<dbReference type="SUPFAM" id="SSF52540">
    <property type="entry name" value="P-loop containing nucleoside triphosphate hydrolases"/>
    <property type="match status" value="1"/>
</dbReference>
<reference evidence="5 7" key="1">
    <citation type="submission" date="2017-11" db="EMBL/GenBank/DDBJ databases">
        <title>The genome of Rhizophagus clarus HR1 reveals common genetic basis of auxotrophy among arbuscular mycorrhizal fungi.</title>
        <authorList>
            <person name="Kobayashi Y."/>
        </authorList>
    </citation>
    <scope>NUCLEOTIDE SEQUENCE [LARGE SCALE GENOMIC DNA]</scope>
    <source>
        <strain evidence="5 7">HR1</strain>
    </source>
</reference>
<evidence type="ECO:0000256" key="2">
    <source>
        <dbReference type="ARBA" id="ARBA00023134"/>
    </source>
</evidence>
<dbReference type="GO" id="GO:0005525">
    <property type="term" value="F:GTP binding"/>
    <property type="evidence" value="ECO:0007669"/>
    <property type="project" value="UniProtKB-KW"/>
</dbReference>
<feature type="region of interest" description="Disordered" evidence="3">
    <location>
        <begin position="42"/>
        <end position="128"/>
    </location>
</feature>